<dbReference type="PROSITE" id="PS00028">
    <property type="entry name" value="ZINC_FINGER_C2H2_1"/>
    <property type="match status" value="1"/>
</dbReference>
<dbReference type="SUPFAM" id="SSF52540">
    <property type="entry name" value="P-loop containing nucleoside triphosphate hydrolases"/>
    <property type="match status" value="1"/>
</dbReference>
<keyword evidence="6" id="KW-1185">Reference proteome</keyword>
<comment type="caution">
    <text evidence="5">The sequence shown here is derived from an EMBL/GenBank/DDBJ whole genome shotgun (WGS) entry which is preliminary data.</text>
</comment>
<name>A0AAV9XL54_9PEZI</name>
<keyword evidence="2" id="KW-0479">Metal-binding</keyword>
<gene>
    <name evidence="5" type="ORF">TWF694_006310</name>
</gene>
<keyword evidence="2" id="KW-0863">Zinc-finger</keyword>
<evidence type="ECO:0000259" key="4">
    <source>
        <dbReference type="PROSITE" id="PS50157"/>
    </source>
</evidence>
<evidence type="ECO:0000313" key="5">
    <source>
        <dbReference type="EMBL" id="KAK6542351.1"/>
    </source>
</evidence>
<feature type="region of interest" description="Disordered" evidence="3">
    <location>
        <begin position="220"/>
        <end position="279"/>
    </location>
</feature>
<feature type="compositionally biased region" description="Basic and acidic residues" evidence="3">
    <location>
        <begin position="230"/>
        <end position="242"/>
    </location>
</feature>
<dbReference type="InterPro" id="IPR011990">
    <property type="entry name" value="TPR-like_helical_dom_sf"/>
</dbReference>
<dbReference type="InterPro" id="IPR056884">
    <property type="entry name" value="NPHP3-like_N"/>
</dbReference>
<dbReference type="Pfam" id="PF24883">
    <property type="entry name" value="NPHP3_N"/>
    <property type="match status" value="1"/>
</dbReference>
<protein>
    <recommendedName>
        <fullName evidence="4">C2H2-type domain-containing protein</fullName>
    </recommendedName>
</protein>
<dbReference type="InterPro" id="IPR013087">
    <property type="entry name" value="Znf_C2H2_type"/>
</dbReference>
<evidence type="ECO:0000313" key="6">
    <source>
        <dbReference type="Proteomes" id="UP001365542"/>
    </source>
</evidence>
<sequence>MTSTNDSPVEFSPSITPRSNTYLQANSNKRAIYWLVTKCYALFEEILANTEPGDADFVETEFGRLNIWASNVGAFAADSSSLDHRLQHSEDINPLILRLLRVLERNLIKAVATQPETGSLGILNNDLPEDFVDAIQSASGSIDRLQTLASLIRKLSPESINRRLVAYTEGDKEDFYGFALSIVRHRFKEAKASLCEQVAASIALRRKRFACKGKQRVKLTKASAPQVNRLTEKPQLSKRDEQPTEPPQQDAPQLPYQSSLYGPSTSAQVDCKPDASELSRGTSMQDAKFDYPPLLSLHAPLLQGEFICPYCCEQISEAETMNNQWWRHHIDNDIEPYSCISEECRTAPIQFVKYDTWLQHMSKHGPSETAWNVHLSGWGCPICECLGPFSREEDFMRHMEIKHAGEFTKQQRLTLAKRSFIYMPRDKFVCPFCENIPEDIKRNAPQNEDRLAELLSKHVACHLKSLAFISLPYRDDISNCSSDASYDPLGGFNFQGNEADRLSSVASILESSFESRNGTGYEASIDLGRWEIDMHSISPSEDPTLQDGESLKEDPSVFSWDFLPRKPYHHEEDEILQHISSLKEKNAPPLRGPSPIASTHNLGWHASIITKPIKLFDAYGSHDLAYASATHSTTKRHHSRSTSPNESIDSKEMIWPLTRLPEVTEKEGVSALPSTLGIPPPNYRPDSMTLACIRYLDLLTPDEQRGMNEPIKEEDLEYQIMRLESSWLKSVKPLQIGKGLKPLMIFLNQHLSMADTSVQSFLQPGNIFWNSLKYLLEVSSRHTNYFELLLDMLGEIGGTLGMYSDYNTLLNITPDTRDQFERLYFEILAFLYKARKTFENTATITNIWHAPRLTKEAEWDKPRLESPEAKLEVLPQNRINRSIPPSTTKDTLDHNVSTDPQIQRVAVINWVSNRNPEADFNRESRHRVEPSGEWLLEMQEFKTWQLSTDAHERILRIIGCPGSGKTVLSTFIIEHLKRQGSKVINTTDLRNCTCITSFYCSRNQRNDDITSILAGLIKGILLQLEELPSRVLGCYERSCRAGRSGLSSADDPKSLLKSVSALFGKIFILVDALEESSSPNQSVEGLVQLTEALPNMHTVLLSRDTPEVSFRLSSNKQPLTMRLDDLNASDINGYVSEQMEKLPFKKALPDIYDRIRQGPKGVFLWANLVMKSIRKANNLDEVLKAAFAVPLDLPGLYDQILFNLLDQLPPKLRQLSKKVLMLLCGAYRPLKWIELKFMLNPTDEKGDAVEGIFISRVLEACGPFVENRSDSDVLVLKHSSVREFFLAGIGNRLGYVKTDSFFDEMEAHAELANLCLSYLLQSNVSGKEAGDELTSRLPLLAYASTFWALHLLHSKYSDLLAGKMHEYLSVQSRRRSWITWQLNRESSGFPLQHLINVQKQLRLWDIGKGTGKGKRQHQDWIQDVSWILIDSNTVETTFDDFNSELSRITYFEKLTVLRDLCLEYANRQRLEEGEAWVAAALKERQESDRDEISTVWLLNSLGMIYDEQHKTELAAELQEKALMIQDAHIGPEHIETTWTLYELGLLYSRLGRYEDSIQVSLRLLEALKKTLPRDNLRIAWVLNNIGRLYRKWGSPSTAIRYHEMALDIQTQLGDNKHPHVLWTMADIGRCYRDEGRLEDSIHYHRQCVDGRQRELGPNHPDTLWAMNDLGLVLSEAKQLEEAKKLHQEALEGQIRVLGKTHPHTLWSKRQIEIISQKMIRNS</sequence>
<feature type="domain" description="C2H2-type" evidence="4">
    <location>
        <begin position="378"/>
        <end position="408"/>
    </location>
</feature>
<feature type="region of interest" description="Disordered" evidence="3">
    <location>
        <begin position="629"/>
        <end position="648"/>
    </location>
</feature>
<dbReference type="InterPro" id="IPR027417">
    <property type="entry name" value="P-loop_NTPase"/>
</dbReference>
<keyword evidence="2" id="KW-0862">Zinc</keyword>
<dbReference type="Gene3D" id="1.25.40.10">
    <property type="entry name" value="Tetratricopeptide repeat domain"/>
    <property type="match status" value="2"/>
</dbReference>
<keyword evidence="1" id="KW-0677">Repeat</keyword>
<dbReference type="GO" id="GO:0008270">
    <property type="term" value="F:zinc ion binding"/>
    <property type="evidence" value="ECO:0007669"/>
    <property type="project" value="UniProtKB-KW"/>
</dbReference>
<evidence type="ECO:0000256" key="2">
    <source>
        <dbReference type="PROSITE-ProRule" id="PRU00042"/>
    </source>
</evidence>
<dbReference type="EMBL" id="JAVHJO010000002">
    <property type="protein sequence ID" value="KAK6542351.1"/>
    <property type="molecule type" value="Genomic_DNA"/>
</dbReference>
<dbReference type="Proteomes" id="UP001365542">
    <property type="component" value="Unassembled WGS sequence"/>
</dbReference>
<evidence type="ECO:0000256" key="3">
    <source>
        <dbReference type="SAM" id="MobiDB-lite"/>
    </source>
</evidence>
<organism evidence="5 6">
    <name type="scientific">Orbilia ellipsospora</name>
    <dbReference type="NCBI Taxonomy" id="2528407"/>
    <lineage>
        <taxon>Eukaryota</taxon>
        <taxon>Fungi</taxon>
        <taxon>Dikarya</taxon>
        <taxon>Ascomycota</taxon>
        <taxon>Pezizomycotina</taxon>
        <taxon>Orbiliomycetes</taxon>
        <taxon>Orbiliales</taxon>
        <taxon>Orbiliaceae</taxon>
        <taxon>Orbilia</taxon>
    </lineage>
</organism>
<dbReference type="Pfam" id="PF13424">
    <property type="entry name" value="TPR_12"/>
    <property type="match status" value="2"/>
</dbReference>
<reference evidence="5 6" key="1">
    <citation type="submission" date="2019-10" db="EMBL/GenBank/DDBJ databases">
        <authorList>
            <person name="Palmer J.M."/>
        </authorList>
    </citation>
    <scope>NUCLEOTIDE SEQUENCE [LARGE SCALE GENOMIC DNA]</scope>
    <source>
        <strain evidence="5 6">TWF694</strain>
    </source>
</reference>
<evidence type="ECO:0000256" key="1">
    <source>
        <dbReference type="ARBA" id="ARBA00022737"/>
    </source>
</evidence>
<proteinExistence type="predicted"/>
<dbReference type="PANTHER" id="PTHR10039">
    <property type="entry name" value="AMELOGENIN"/>
    <property type="match status" value="1"/>
</dbReference>
<dbReference type="SUPFAM" id="SSF48452">
    <property type="entry name" value="TPR-like"/>
    <property type="match status" value="1"/>
</dbReference>
<dbReference type="SMART" id="SM00028">
    <property type="entry name" value="TPR"/>
    <property type="match status" value="5"/>
</dbReference>
<dbReference type="InterPro" id="IPR019734">
    <property type="entry name" value="TPR_rpt"/>
</dbReference>
<dbReference type="PROSITE" id="PS50157">
    <property type="entry name" value="ZINC_FINGER_C2H2_2"/>
    <property type="match status" value="1"/>
</dbReference>
<feature type="compositionally biased region" description="Polar residues" evidence="3">
    <location>
        <begin position="255"/>
        <end position="268"/>
    </location>
</feature>
<accession>A0AAV9XL54</accession>
<dbReference type="PANTHER" id="PTHR10039:SF14">
    <property type="entry name" value="NACHT DOMAIN-CONTAINING PROTEIN"/>
    <property type="match status" value="1"/>
</dbReference>
<dbReference type="Gene3D" id="3.40.50.300">
    <property type="entry name" value="P-loop containing nucleotide triphosphate hydrolases"/>
    <property type="match status" value="1"/>
</dbReference>